<evidence type="ECO:0000256" key="1">
    <source>
        <dbReference type="SAM" id="Phobius"/>
    </source>
</evidence>
<keyword evidence="1" id="KW-0812">Transmembrane</keyword>
<reference evidence="2" key="4">
    <citation type="submission" date="2025-08" db="UniProtKB">
        <authorList>
            <consortium name="Ensembl"/>
        </authorList>
    </citation>
    <scope>IDENTIFICATION</scope>
</reference>
<keyword evidence="1" id="KW-0472">Membrane</keyword>
<dbReference type="AlphaFoldDB" id="A0A4W3JAL1"/>
<reference evidence="3" key="3">
    <citation type="journal article" date="2014" name="Nature">
        <title>Elephant shark genome provides unique insights into gnathostome evolution.</title>
        <authorList>
            <consortium name="International Elephant Shark Genome Sequencing Consortium"/>
            <person name="Venkatesh B."/>
            <person name="Lee A.P."/>
            <person name="Ravi V."/>
            <person name="Maurya A.K."/>
            <person name="Lian M.M."/>
            <person name="Swann J.B."/>
            <person name="Ohta Y."/>
            <person name="Flajnik M.F."/>
            <person name="Sutoh Y."/>
            <person name="Kasahara M."/>
            <person name="Hoon S."/>
            <person name="Gangu V."/>
            <person name="Roy S.W."/>
            <person name="Irimia M."/>
            <person name="Korzh V."/>
            <person name="Kondrychyn I."/>
            <person name="Lim Z.W."/>
            <person name="Tay B.H."/>
            <person name="Tohari S."/>
            <person name="Kong K.W."/>
            <person name="Ho S."/>
            <person name="Lorente-Galdos B."/>
            <person name="Quilez J."/>
            <person name="Marques-Bonet T."/>
            <person name="Raney B.J."/>
            <person name="Ingham P.W."/>
            <person name="Tay A."/>
            <person name="Hillier L.W."/>
            <person name="Minx P."/>
            <person name="Boehm T."/>
            <person name="Wilson R.K."/>
            <person name="Brenner S."/>
            <person name="Warren W.C."/>
        </authorList>
    </citation>
    <scope>NUCLEOTIDE SEQUENCE [LARGE SCALE GENOMIC DNA]</scope>
</reference>
<dbReference type="Pfam" id="PF14858">
    <property type="entry name" value="CFAP54_N"/>
    <property type="match status" value="2"/>
</dbReference>
<sequence>MEPQTEPLIDLSKYYGKKNLNKFSLEQELKEFMLFMKRINKSSAGPFHSMGPDHDAYIRSANILFNIWNKYKHRLPLHFYHEQLLMVGDFLAQLKFHALQGKSICNYQLVIDSDGSLLNLESMKKCMNILTFLRLIMQVVLPQERLCWLIYNGTIHIYTICRHLMILGHSAKAFEYLLWASICMESSVPLLTVRYLKWRTILYASVCQCYFDCQIDLHAEIFARRSLCKIQELSQLENMSSSTINPEDVKIFKESVIKMSVIIFKRAVIETRRKPKGLLRPKQRVLPWPHNSTESLLAEMFDGSAAQFLAILEAVTNSYRRVLHTGPPLPAETEVYDVLMELILAGVEILAVFVIRKWFVKAIFCYEHWDIFDNIIGPKTCQVFDGAILFHSLQNSVPDKDMVVDAVLFLWQKCKMVLQRTQIGNHSDVYCYLVVYTCIVTIILAFDITPVFNTSQSPSQNIL</sequence>
<dbReference type="Proteomes" id="UP000314986">
    <property type="component" value="Unassembled WGS sequence"/>
</dbReference>
<name>A0A4W3JAL1_CALMI</name>
<dbReference type="PANTHER" id="PTHR33487">
    <property type="entry name" value="CILIA- AND FLAGELLA-ASSOCIATED PROTEIN 54"/>
    <property type="match status" value="1"/>
</dbReference>
<proteinExistence type="predicted"/>
<dbReference type="InterPro" id="IPR027912">
    <property type="entry name" value="CFAP54"/>
</dbReference>
<dbReference type="GeneTree" id="ENSGT00940000162970"/>
<dbReference type="GO" id="GO:0060271">
    <property type="term" value="P:cilium assembly"/>
    <property type="evidence" value="ECO:0007669"/>
    <property type="project" value="TreeGrafter"/>
</dbReference>
<reference evidence="3" key="2">
    <citation type="journal article" date="2007" name="PLoS Biol.">
        <title>Survey sequencing and comparative analysis of the elephant shark (Callorhinchus milii) genome.</title>
        <authorList>
            <person name="Venkatesh B."/>
            <person name="Kirkness E.F."/>
            <person name="Loh Y.H."/>
            <person name="Halpern A.L."/>
            <person name="Lee A.P."/>
            <person name="Johnson J."/>
            <person name="Dandona N."/>
            <person name="Viswanathan L.D."/>
            <person name="Tay A."/>
            <person name="Venter J.C."/>
            <person name="Strausberg R.L."/>
            <person name="Brenner S."/>
        </authorList>
    </citation>
    <scope>NUCLEOTIDE SEQUENCE [LARGE SCALE GENOMIC DNA]</scope>
</reference>
<feature type="transmembrane region" description="Helical" evidence="1">
    <location>
        <begin position="335"/>
        <end position="355"/>
    </location>
</feature>
<feature type="transmembrane region" description="Helical" evidence="1">
    <location>
        <begin position="429"/>
        <end position="452"/>
    </location>
</feature>
<accession>A0A4W3JAL1</accession>
<reference evidence="2" key="5">
    <citation type="submission" date="2025-09" db="UniProtKB">
        <authorList>
            <consortium name="Ensembl"/>
        </authorList>
    </citation>
    <scope>IDENTIFICATION</scope>
</reference>
<dbReference type="PANTHER" id="PTHR33487:SF1">
    <property type="entry name" value="CILIA- AND FLAGELLA-ASSOCIATED PROTEIN 54"/>
    <property type="match status" value="1"/>
</dbReference>
<dbReference type="Ensembl" id="ENSCMIT00000035657.1">
    <property type="protein sequence ID" value="ENSCMIP00000035133.1"/>
    <property type="gene ID" value="ENSCMIG00000014891.1"/>
</dbReference>
<evidence type="ECO:0000313" key="3">
    <source>
        <dbReference type="Proteomes" id="UP000314986"/>
    </source>
</evidence>
<dbReference type="InParanoid" id="A0A4W3JAL1"/>
<evidence type="ECO:0008006" key="4">
    <source>
        <dbReference type="Google" id="ProtNLM"/>
    </source>
</evidence>
<dbReference type="STRING" id="7868.ENSCMIP00000035133"/>
<evidence type="ECO:0000313" key="2">
    <source>
        <dbReference type="Ensembl" id="ENSCMIP00000035133.1"/>
    </source>
</evidence>
<organism evidence="2 3">
    <name type="scientific">Callorhinchus milii</name>
    <name type="common">Ghost shark</name>
    <dbReference type="NCBI Taxonomy" id="7868"/>
    <lineage>
        <taxon>Eukaryota</taxon>
        <taxon>Metazoa</taxon>
        <taxon>Chordata</taxon>
        <taxon>Craniata</taxon>
        <taxon>Vertebrata</taxon>
        <taxon>Chondrichthyes</taxon>
        <taxon>Holocephali</taxon>
        <taxon>Chimaeriformes</taxon>
        <taxon>Callorhinchidae</taxon>
        <taxon>Callorhinchus</taxon>
    </lineage>
</organism>
<keyword evidence="1" id="KW-1133">Transmembrane helix</keyword>
<reference evidence="3" key="1">
    <citation type="journal article" date="2006" name="Science">
        <title>Ancient noncoding elements conserved in the human genome.</title>
        <authorList>
            <person name="Venkatesh B."/>
            <person name="Kirkness E.F."/>
            <person name="Loh Y.H."/>
            <person name="Halpern A.L."/>
            <person name="Lee A.P."/>
            <person name="Johnson J."/>
            <person name="Dandona N."/>
            <person name="Viswanathan L.D."/>
            <person name="Tay A."/>
            <person name="Venter J.C."/>
            <person name="Strausberg R.L."/>
            <person name="Brenner S."/>
        </authorList>
    </citation>
    <scope>NUCLEOTIDE SEQUENCE [LARGE SCALE GENOMIC DNA]</scope>
</reference>
<protein>
    <recommendedName>
        <fullName evidence="4">Cilia and flagella associated protein 54</fullName>
    </recommendedName>
</protein>
<keyword evidence="3" id="KW-1185">Reference proteome</keyword>